<dbReference type="PANTHER" id="PTHR30531:SF12">
    <property type="entry name" value="FLAGELLAR BIOSYNTHETIC PROTEIN FLHB"/>
    <property type="match status" value="1"/>
</dbReference>
<name>A0A4R3KVH8_9FIRM</name>
<dbReference type="PANTHER" id="PTHR30531">
    <property type="entry name" value="FLAGELLAR BIOSYNTHETIC PROTEIN FLHB"/>
    <property type="match status" value="1"/>
</dbReference>
<accession>A0A4R3KVH8</accession>
<dbReference type="InterPro" id="IPR006135">
    <property type="entry name" value="T3SS_substrate_exporter"/>
</dbReference>
<evidence type="ECO:0000313" key="1">
    <source>
        <dbReference type="EMBL" id="TCS89641.1"/>
    </source>
</evidence>
<keyword evidence="1" id="KW-0966">Cell projection</keyword>
<reference evidence="1 2" key="1">
    <citation type="submission" date="2019-03" db="EMBL/GenBank/DDBJ databases">
        <title>Genomic Encyclopedia of Type Strains, Phase IV (KMG-IV): sequencing the most valuable type-strain genomes for metagenomic binning, comparative biology and taxonomic classification.</title>
        <authorList>
            <person name="Goeker M."/>
        </authorList>
    </citation>
    <scope>NUCLEOTIDE SEQUENCE [LARGE SCALE GENOMIC DNA]</scope>
    <source>
        <strain evidence="1 2">DSM 26752</strain>
    </source>
</reference>
<dbReference type="GO" id="GO:0009306">
    <property type="term" value="P:protein secretion"/>
    <property type="evidence" value="ECO:0007669"/>
    <property type="project" value="InterPro"/>
</dbReference>
<dbReference type="RefSeq" id="WP_132027201.1">
    <property type="nucleotide sequence ID" value="NZ_CP068564.1"/>
</dbReference>
<dbReference type="EMBL" id="SMAE01000005">
    <property type="protein sequence ID" value="TCS89641.1"/>
    <property type="molecule type" value="Genomic_DNA"/>
</dbReference>
<dbReference type="Gene3D" id="3.40.1690.10">
    <property type="entry name" value="secretion proteins EscU"/>
    <property type="match status" value="1"/>
</dbReference>
<dbReference type="Pfam" id="PF01312">
    <property type="entry name" value="Bac_export_2"/>
    <property type="match status" value="1"/>
</dbReference>
<keyword evidence="1" id="KW-0282">Flagellum</keyword>
<dbReference type="Proteomes" id="UP000294567">
    <property type="component" value="Unassembled WGS sequence"/>
</dbReference>
<comment type="caution">
    <text evidence="1">The sequence shown here is derived from an EMBL/GenBank/DDBJ whole genome shotgun (WGS) entry which is preliminary data.</text>
</comment>
<keyword evidence="2" id="KW-1185">Reference proteome</keyword>
<proteinExistence type="predicted"/>
<dbReference type="GO" id="GO:0005886">
    <property type="term" value="C:plasma membrane"/>
    <property type="evidence" value="ECO:0007669"/>
    <property type="project" value="TreeGrafter"/>
</dbReference>
<dbReference type="OrthoDB" id="9810419at2"/>
<dbReference type="SUPFAM" id="SSF160544">
    <property type="entry name" value="EscU C-terminal domain-like"/>
    <property type="match status" value="1"/>
</dbReference>
<organism evidence="1 2">
    <name type="scientific">Keratinibaculum paraultunense</name>
    <dbReference type="NCBI Taxonomy" id="1278232"/>
    <lineage>
        <taxon>Bacteria</taxon>
        <taxon>Bacillati</taxon>
        <taxon>Bacillota</taxon>
        <taxon>Tissierellia</taxon>
        <taxon>Tissierellales</taxon>
        <taxon>Tepidimicrobiaceae</taxon>
        <taxon>Keratinibaculum</taxon>
    </lineage>
</organism>
<sequence length="95" mass="10886">MKQGKNKIIKKAVALSYKKEYNAPKVIAKGKGEIAEKIIEKGHKEGIEIYKDEKLIEDLIKLDLHEEIPEELYEAVSEIILFVYLLDKEKGGSRD</sequence>
<dbReference type="InterPro" id="IPR029025">
    <property type="entry name" value="T3SS_substrate_exporter_C"/>
</dbReference>
<gene>
    <name evidence="1" type="ORF">EDD65_105115</name>
</gene>
<keyword evidence="1" id="KW-0969">Cilium</keyword>
<protein>
    <submittedName>
        <fullName evidence="1">Flagellar biosynthesis protein</fullName>
    </submittedName>
</protein>
<dbReference type="AlphaFoldDB" id="A0A4R3KVH8"/>
<evidence type="ECO:0000313" key="2">
    <source>
        <dbReference type="Proteomes" id="UP000294567"/>
    </source>
</evidence>